<sequence>MSQTIELTAIETHVSVKSETRVLDEAADVGRRLSDPTPTLPPPDAFDSVPDGGYGWVIVAACSMIMFFSVGGTYSWGVIQARLAAENLAKNSTLAFIGSLSTSFVALGAIANGHVIRLLGTRNAAILGCFLLGFGQILSSFCTKSVPALFITYGLIDGLGTSLTFISCATLPAQYFKRKRGLANGLVYGGAGLGGATLSVSLDALSQSLGLPWAFRVVGFSVLLLTIPAACMLKDRSRRAFPTVEWTLFRDPKFTCLALGSAIATFPLLVPPFFIPLYAASLGMSTTVSSVLLAIFNIASGLGRVGFGFLCDYTGPITSLALSLVVSALSILAIWPASTSLPPLVVFIFLTGLGNGGFFSTVPSVVSHVYGPHRVTTVLAMVLTAWMFGYMLGSPIAGWILQMYGGSDAGIAAYRPAMYYAGSLSLGAAGFILAVRYLVSQNLFSFA</sequence>
<evidence type="ECO:0000256" key="2">
    <source>
        <dbReference type="ARBA" id="ARBA00006727"/>
    </source>
</evidence>
<feature type="transmembrane region" description="Helical" evidence="3">
    <location>
        <begin position="94"/>
        <end position="112"/>
    </location>
</feature>
<accession>A0A0D7AN58</accession>
<feature type="transmembrane region" description="Helical" evidence="3">
    <location>
        <begin position="378"/>
        <end position="405"/>
    </location>
</feature>
<dbReference type="OrthoDB" id="2213137at2759"/>
<gene>
    <name evidence="5" type="ORF">FISHEDRAFT_33628</name>
</gene>
<dbReference type="AlphaFoldDB" id="A0A0D7AN58"/>
<feature type="transmembrane region" description="Helical" evidence="3">
    <location>
        <begin position="124"/>
        <end position="141"/>
    </location>
</feature>
<dbReference type="Proteomes" id="UP000054144">
    <property type="component" value="Unassembled WGS sequence"/>
</dbReference>
<dbReference type="Gene3D" id="1.20.1250.20">
    <property type="entry name" value="MFS general substrate transporter like domains"/>
    <property type="match status" value="2"/>
</dbReference>
<feature type="transmembrane region" description="Helical" evidence="3">
    <location>
        <begin position="181"/>
        <end position="201"/>
    </location>
</feature>
<keyword evidence="6" id="KW-1185">Reference proteome</keyword>
<dbReference type="PROSITE" id="PS50850">
    <property type="entry name" value="MFS"/>
    <property type="match status" value="1"/>
</dbReference>
<dbReference type="InterPro" id="IPR011701">
    <property type="entry name" value="MFS"/>
</dbReference>
<dbReference type="InterPro" id="IPR036259">
    <property type="entry name" value="MFS_trans_sf"/>
</dbReference>
<keyword evidence="3" id="KW-0812">Transmembrane</keyword>
<feature type="transmembrane region" description="Helical" evidence="3">
    <location>
        <begin position="254"/>
        <end position="279"/>
    </location>
</feature>
<evidence type="ECO:0000259" key="4">
    <source>
        <dbReference type="PROSITE" id="PS50850"/>
    </source>
</evidence>
<evidence type="ECO:0000256" key="3">
    <source>
        <dbReference type="SAM" id="Phobius"/>
    </source>
</evidence>
<protein>
    <submittedName>
        <fullName evidence="5">MFS general substrate transporter</fullName>
    </submittedName>
</protein>
<evidence type="ECO:0000313" key="5">
    <source>
        <dbReference type="EMBL" id="KIY53295.1"/>
    </source>
</evidence>
<dbReference type="PANTHER" id="PTHR11360:SF305">
    <property type="entry name" value="MAJOR FACILITATOR SUPERFAMILY (MFS) PROFILE DOMAIN-CONTAINING PROTEIN"/>
    <property type="match status" value="1"/>
</dbReference>
<keyword evidence="3" id="KW-1133">Transmembrane helix</keyword>
<keyword evidence="3" id="KW-0472">Membrane</keyword>
<dbReference type="InterPro" id="IPR020846">
    <property type="entry name" value="MFS_dom"/>
</dbReference>
<dbReference type="PANTHER" id="PTHR11360">
    <property type="entry name" value="MONOCARBOXYLATE TRANSPORTER"/>
    <property type="match status" value="1"/>
</dbReference>
<feature type="transmembrane region" description="Helical" evidence="3">
    <location>
        <begin position="344"/>
        <end position="366"/>
    </location>
</feature>
<reference evidence="5 6" key="1">
    <citation type="journal article" date="2015" name="Fungal Genet. Biol.">
        <title>Evolution of novel wood decay mechanisms in Agaricales revealed by the genome sequences of Fistulina hepatica and Cylindrobasidium torrendii.</title>
        <authorList>
            <person name="Floudas D."/>
            <person name="Held B.W."/>
            <person name="Riley R."/>
            <person name="Nagy L.G."/>
            <person name="Koehler G."/>
            <person name="Ransdell A.S."/>
            <person name="Younus H."/>
            <person name="Chow J."/>
            <person name="Chiniquy J."/>
            <person name="Lipzen A."/>
            <person name="Tritt A."/>
            <person name="Sun H."/>
            <person name="Haridas S."/>
            <person name="LaButti K."/>
            <person name="Ohm R.A."/>
            <person name="Kues U."/>
            <person name="Blanchette R.A."/>
            <person name="Grigoriev I.V."/>
            <person name="Minto R.E."/>
            <person name="Hibbett D.S."/>
        </authorList>
    </citation>
    <scope>NUCLEOTIDE SEQUENCE [LARGE SCALE GENOMIC DNA]</scope>
    <source>
        <strain evidence="5 6">ATCC 64428</strain>
    </source>
</reference>
<comment type="subcellular location">
    <subcellularLocation>
        <location evidence="1">Membrane</location>
        <topology evidence="1">Multi-pass membrane protein</topology>
    </subcellularLocation>
</comment>
<feature type="transmembrane region" description="Helical" evidence="3">
    <location>
        <begin position="291"/>
        <end position="310"/>
    </location>
</feature>
<feature type="transmembrane region" description="Helical" evidence="3">
    <location>
        <begin position="417"/>
        <end position="439"/>
    </location>
</feature>
<organism evidence="5 6">
    <name type="scientific">Fistulina hepatica ATCC 64428</name>
    <dbReference type="NCBI Taxonomy" id="1128425"/>
    <lineage>
        <taxon>Eukaryota</taxon>
        <taxon>Fungi</taxon>
        <taxon>Dikarya</taxon>
        <taxon>Basidiomycota</taxon>
        <taxon>Agaricomycotina</taxon>
        <taxon>Agaricomycetes</taxon>
        <taxon>Agaricomycetidae</taxon>
        <taxon>Agaricales</taxon>
        <taxon>Fistulinaceae</taxon>
        <taxon>Fistulina</taxon>
    </lineage>
</organism>
<dbReference type="GO" id="GO:0016020">
    <property type="term" value="C:membrane"/>
    <property type="evidence" value="ECO:0007669"/>
    <property type="project" value="UniProtKB-SubCell"/>
</dbReference>
<feature type="transmembrane region" description="Helical" evidence="3">
    <location>
        <begin position="213"/>
        <end position="233"/>
    </location>
</feature>
<dbReference type="SUPFAM" id="SSF103473">
    <property type="entry name" value="MFS general substrate transporter"/>
    <property type="match status" value="1"/>
</dbReference>
<name>A0A0D7AN58_9AGAR</name>
<dbReference type="Pfam" id="PF07690">
    <property type="entry name" value="MFS_1"/>
    <property type="match status" value="1"/>
</dbReference>
<dbReference type="InterPro" id="IPR050327">
    <property type="entry name" value="Proton-linked_MCT"/>
</dbReference>
<dbReference type="GO" id="GO:0022857">
    <property type="term" value="F:transmembrane transporter activity"/>
    <property type="evidence" value="ECO:0007669"/>
    <property type="project" value="InterPro"/>
</dbReference>
<evidence type="ECO:0000313" key="6">
    <source>
        <dbReference type="Proteomes" id="UP000054144"/>
    </source>
</evidence>
<evidence type="ECO:0000256" key="1">
    <source>
        <dbReference type="ARBA" id="ARBA00004141"/>
    </source>
</evidence>
<dbReference type="EMBL" id="KN881627">
    <property type="protein sequence ID" value="KIY53295.1"/>
    <property type="molecule type" value="Genomic_DNA"/>
</dbReference>
<feature type="transmembrane region" description="Helical" evidence="3">
    <location>
        <begin position="54"/>
        <end position="74"/>
    </location>
</feature>
<feature type="transmembrane region" description="Helical" evidence="3">
    <location>
        <begin position="317"/>
        <end position="338"/>
    </location>
</feature>
<feature type="transmembrane region" description="Helical" evidence="3">
    <location>
        <begin position="147"/>
        <end position="169"/>
    </location>
</feature>
<proteinExistence type="inferred from homology"/>
<comment type="similarity">
    <text evidence="2">Belongs to the major facilitator superfamily. Monocarboxylate porter (TC 2.A.1.13) family.</text>
</comment>
<feature type="domain" description="Major facilitator superfamily (MFS) profile" evidence="4">
    <location>
        <begin position="253"/>
        <end position="447"/>
    </location>
</feature>